<comment type="caution">
    <text evidence="2">The sequence shown here is derived from an EMBL/GenBank/DDBJ whole genome shotgun (WGS) entry which is preliminary data.</text>
</comment>
<evidence type="ECO:0000313" key="3">
    <source>
        <dbReference type="Proteomes" id="UP000003009"/>
    </source>
</evidence>
<evidence type="ECO:0000313" key="2">
    <source>
        <dbReference type="EMBL" id="EEP69201.1"/>
    </source>
</evidence>
<sequence length="73" mass="8407">MFFRLPNRANKGSLKFKMERATARRHLGNPPHPIQHTLGDKPLPRPLSDCLNRVNKGSLKKYAKRIAQFLNTL</sequence>
<dbReference type="Proteomes" id="UP000003009">
    <property type="component" value="Unassembled WGS sequence"/>
</dbReference>
<proteinExistence type="predicted"/>
<dbReference type="EMBL" id="ACJW02000002">
    <property type="protein sequence ID" value="EEP69201.1"/>
    <property type="molecule type" value="Genomic_DNA"/>
</dbReference>
<dbReference type="STRING" id="629741.GCWU000324_01113"/>
<name>C4GG46_9NEIS</name>
<dbReference type="AlphaFoldDB" id="C4GG46"/>
<organism evidence="2 3">
    <name type="scientific">Kingella oralis ATCC 51147</name>
    <dbReference type="NCBI Taxonomy" id="629741"/>
    <lineage>
        <taxon>Bacteria</taxon>
        <taxon>Pseudomonadati</taxon>
        <taxon>Pseudomonadota</taxon>
        <taxon>Betaproteobacteria</taxon>
        <taxon>Neisseriales</taxon>
        <taxon>Neisseriaceae</taxon>
        <taxon>Kingella</taxon>
    </lineage>
</organism>
<gene>
    <name evidence="2" type="ORF">GCWU000324_01113</name>
</gene>
<dbReference type="HOGENOM" id="CLU_2699790_0_0_4"/>
<accession>C4GG46</accession>
<keyword evidence="3" id="KW-1185">Reference proteome</keyword>
<reference evidence="2" key="1">
    <citation type="submission" date="2009-04" db="EMBL/GenBank/DDBJ databases">
        <authorList>
            <person name="Weinstock G."/>
            <person name="Sodergren E."/>
            <person name="Clifton S."/>
            <person name="Fulton L."/>
            <person name="Fulton B."/>
            <person name="Courtney L."/>
            <person name="Fronick C."/>
            <person name="Harrison M."/>
            <person name="Strong C."/>
            <person name="Farmer C."/>
            <person name="Delahaunty K."/>
            <person name="Markovic C."/>
            <person name="Hall O."/>
            <person name="Minx P."/>
            <person name="Tomlinson C."/>
            <person name="Mitreva M."/>
            <person name="Nelson J."/>
            <person name="Hou S."/>
            <person name="Wollam A."/>
            <person name="Pepin K.H."/>
            <person name="Johnson M."/>
            <person name="Bhonagiri V."/>
            <person name="Nash W.E."/>
            <person name="Warren W."/>
            <person name="Chinwalla A."/>
            <person name="Mardis E.R."/>
            <person name="Wilson R.K."/>
        </authorList>
    </citation>
    <scope>NUCLEOTIDE SEQUENCE [LARGE SCALE GENOMIC DNA]</scope>
    <source>
        <strain evidence="2">ATCC 51147</strain>
    </source>
</reference>
<evidence type="ECO:0000256" key="1">
    <source>
        <dbReference type="SAM" id="MobiDB-lite"/>
    </source>
</evidence>
<protein>
    <submittedName>
        <fullName evidence="2">Uncharacterized protein</fullName>
    </submittedName>
</protein>
<feature type="region of interest" description="Disordered" evidence="1">
    <location>
        <begin position="25"/>
        <end position="45"/>
    </location>
</feature>